<evidence type="ECO:0000313" key="3">
    <source>
        <dbReference type="Proteomes" id="UP000070544"/>
    </source>
</evidence>
<proteinExistence type="predicted"/>
<dbReference type="Pfam" id="PF13883">
    <property type="entry name" value="CREG_beta-barrel"/>
    <property type="match status" value="1"/>
</dbReference>
<dbReference type="SUPFAM" id="SSF50475">
    <property type="entry name" value="FMN-binding split barrel"/>
    <property type="match status" value="1"/>
</dbReference>
<gene>
    <name evidence="2" type="ORF">M427DRAFT_132646</name>
</gene>
<keyword evidence="3" id="KW-1185">Reference proteome</keyword>
<dbReference type="Gene3D" id="2.30.110.10">
    <property type="entry name" value="Electron Transport, Fmn-binding Protein, Chain A"/>
    <property type="match status" value="1"/>
</dbReference>
<dbReference type="PANTHER" id="PTHR37273:SF1">
    <property type="entry name" value="ADL397C-AP"/>
    <property type="match status" value="1"/>
</dbReference>
<dbReference type="EMBL" id="KQ965741">
    <property type="protein sequence ID" value="KXS18714.1"/>
    <property type="molecule type" value="Genomic_DNA"/>
</dbReference>
<feature type="domain" description="CREG-like beta-barrel" evidence="1">
    <location>
        <begin position="4"/>
        <end position="161"/>
    </location>
</feature>
<accession>A0A139APY4</accession>
<dbReference type="OrthoDB" id="2138282at2759"/>
<dbReference type="PANTHER" id="PTHR37273">
    <property type="entry name" value="CHROMOSOME 8, WHOLE GENOME SHOTGUN SEQUENCE"/>
    <property type="match status" value="1"/>
</dbReference>
<organism evidence="2 3">
    <name type="scientific">Gonapodya prolifera (strain JEL478)</name>
    <name type="common">Monoblepharis prolifera</name>
    <dbReference type="NCBI Taxonomy" id="1344416"/>
    <lineage>
        <taxon>Eukaryota</taxon>
        <taxon>Fungi</taxon>
        <taxon>Fungi incertae sedis</taxon>
        <taxon>Chytridiomycota</taxon>
        <taxon>Chytridiomycota incertae sedis</taxon>
        <taxon>Monoblepharidomycetes</taxon>
        <taxon>Monoblepharidales</taxon>
        <taxon>Gonapodyaceae</taxon>
        <taxon>Gonapodya</taxon>
    </lineage>
</organism>
<sequence length="173" mass="18736">MDYFAPDAEGSPILLLSHLQLNSRNVAADARAALHVREVHPTQTPLGADPLSNAPRGHPYSPFQHQQHFVDSHSVHTQSPMSSARLTLLGTVEALTDSDEIEDARARFVAAHPDAAGWAPGAPGGGGFHDFKWHKLRPTGLYWIGGFGGLHYIGWVDIALYRNASSTLIDDAN</sequence>
<reference evidence="2 3" key="1">
    <citation type="journal article" date="2015" name="Genome Biol. Evol.">
        <title>Phylogenomic analyses indicate that early fungi evolved digesting cell walls of algal ancestors of land plants.</title>
        <authorList>
            <person name="Chang Y."/>
            <person name="Wang S."/>
            <person name="Sekimoto S."/>
            <person name="Aerts A.L."/>
            <person name="Choi C."/>
            <person name="Clum A."/>
            <person name="LaButti K.M."/>
            <person name="Lindquist E.A."/>
            <person name="Yee Ngan C."/>
            <person name="Ohm R.A."/>
            <person name="Salamov A.A."/>
            <person name="Grigoriev I.V."/>
            <person name="Spatafora J.W."/>
            <person name="Berbee M.L."/>
        </authorList>
    </citation>
    <scope>NUCLEOTIDE SEQUENCE [LARGE SCALE GENOMIC DNA]</scope>
    <source>
        <strain evidence="2 3">JEL478</strain>
    </source>
</reference>
<dbReference type="AlphaFoldDB" id="A0A139APY4"/>
<dbReference type="STRING" id="1344416.A0A139APY4"/>
<evidence type="ECO:0000313" key="2">
    <source>
        <dbReference type="EMBL" id="KXS18714.1"/>
    </source>
</evidence>
<dbReference type="Proteomes" id="UP000070544">
    <property type="component" value="Unassembled WGS sequence"/>
</dbReference>
<name>A0A139APY4_GONPJ</name>
<dbReference type="InterPro" id="IPR055343">
    <property type="entry name" value="CREG_beta-barrel"/>
</dbReference>
<evidence type="ECO:0000259" key="1">
    <source>
        <dbReference type="Pfam" id="PF13883"/>
    </source>
</evidence>
<dbReference type="InterPro" id="IPR012349">
    <property type="entry name" value="Split_barrel_FMN-bd"/>
</dbReference>
<protein>
    <recommendedName>
        <fullName evidence="1">CREG-like beta-barrel domain-containing protein</fullName>
    </recommendedName>
</protein>